<dbReference type="SUPFAM" id="SSF55021">
    <property type="entry name" value="ACT-like"/>
    <property type="match status" value="1"/>
</dbReference>
<dbReference type="InterPro" id="IPR006140">
    <property type="entry name" value="D-isomer_DH_NAD-bd"/>
</dbReference>
<comment type="catalytic activity">
    <reaction evidence="8 9">
        <text>(2R)-3-phosphoglycerate + NAD(+) = 3-phosphooxypyruvate + NADH + H(+)</text>
        <dbReference type="Rhea" id="RHEA:12641"/>
        <dbReference type="ChEBI" id="CHEBI:15378"/>
        <dbReference type="ChEBI" id="CHEBI:18110"/>
        <dbReference type="ChEBI" id="CHEBI:57540"/>
        <dbReference type="ChEBI" id="CHEBI:57945"/>
        <dbReference type="ChEBI" id="CHEBI:58272"/>
        <dbReference type="EC" id="1.1.1.95"/>
    </reaction>
</comment>
<dbReference type="SUPFAM" id="SSF52283">
    <property type="entry name" value="Formate/glycerate dehydrogenase catalytic domain-like"/>
    <property type="match status" value="1"/>
</dbReference>
<dbReference type="GO" id="GO:0051287">
    <property type="term" value="F:NAD binding"/>
    <property type="evidence" value="ECO:0007669"/>
    <property type="project" value="UniProtKB-UniRule"/>
</dbReference>
<dbReference type="Pfam" id="PF19304">
    <property type="entry name" value="PGDH_inter"/>
    <property type="match status" value="1"/>
</dbReference>
<dbReference type="PANTHER" id="PTHR42938">
    <property type="entry name" value="FORMATE DEHYDROGENASE 1"/>
    <property type="match status" value="1"/>
</dbReference>
<dbReference type="InterPro" id="IPR029009">
    <property type="entry name" value="ASB_dom_sf"/>
</dbReference>
<evidence type="ECO:0000256" key="9">
    <source>
        <dbReference type="RuleBase" id="RU363003"/>
    </source>
</evidence>
<dbReference type="Gene3D" id="3.30.1330.90">
    <property type="entry name" value="D-3-phosphoglycerate dehydrogenase, domain 3"/>
    <property type="match status" value="1"/>
</dbReference>
<evidence type="ECO:0000313" key="11">
    <source>
        <dbReference type="EMBL" id="MDG4476934.1"/>
    </source>
</evidence>
<dbReference type="InterPro" id="IPR029753">
    <property type="entry name" value="D-isomer_DH_CS"/>
</dbReference>
<reference evidence="11" key="1">
    <citation type="journal article" date="2022" name="bioRxiv">
        <title>Thiovibrio frasassiensisgen. nov., sp. nov., an autotrophic, elemental sulfur disproportionating bacterium isolated from sulfidic karst sediment, and proposal of Thiovibrionaceae fam. nov.</title>
        <authorList>
            <person name="Aronson H."/>
            <person name="Thomas C."/>
            <person name="Bhattacharyya M."/>
            <person name="Eckstein S."/>
            <person name="Jensen S."/>
            <person name="Barco R."/>
            <person name="Macalady J."/>
            <person name="Amend J."/>
        </authorList>
    </citation>
    <scope>NUCLEOTIDE SEQUENCE</scope>
    <source>
        <strain evidence="11">RS19-109</strain>
    </source>
</reference>
<gene>
    <name evidence="11" type="primary">serA</name>
    <name evidence="11" type="ORF">OLX77_12290</name>
</gene>
<dbReference type="Gene3D" id="3.30.70.260">
    <property type="match status" value="1"/>
</dbReference>
<dbReference type="RefSeq" id="WP_307633899.1">
    <property type="nucleotide sequence ID" value="NZ_JAPHEH010000001.1"/>
</dbReference>
<evidence type="ECO:0000259" key="10">
    <source>
        <dbReference type="PROSITE" id="PS51671"/>
    </source>
</evidence>
<dbReference type="Pfam" id="PF02826">
    <property type="entry name" value="2-Hacid_dh_C"/>
    <property type="match status" value="1"/>
</dbReference>
<dbReference type="FunFam" id="3.30.1330.90:FF:000003">
    <property type="entry name" value="D-3-phosphoglycerate dehydrogenase"/>
    <property type="match status" value="1"/>
</dbReference>
<dbReference type="InterPro" id="IPR036291">
    <property type="entry name" value="NAD(P)-bd_dom_sf"/>
</dbReference>
<dbReference type="GO" id="GO:0006564">
    <property type="term" value="P:L-serine biosynthetic process"/>
    <property type="evidence" value="ECO:0007669"/>
    <property type="project" value="UniProtKB-UniRule"/>
</dbReference>
<comment type="pathway">
    <text evidence="2 9">Amino-acid biosynthesis; L-serine biosynthesis; L-serine from 3-phospho-D-glycerate: step 1/3.</text>
</comment>
<dbReference type="CDD" id="cd04902">
    <property type="entry name" value="ACT_3PGDH-xct"/>
    <property type="match status" value="1"/>
</dbReference>
<comment type="function">
    <text evidence="1">Catalyzes the reversible oxidation of 3-phospho-D-glycerate to 3-phosphonooxypyruvate, the first step of the phosphorylated L-serine biosynthesis pathway. Also catalyzes the reversible oxidation of 2-hydroxyglutarate to 2-oxoglutarate.</text>
</comment>
<comment type="catalytic activity">
    <reaction evidence="7">
        <text>(R)-2-hydroxyglutarate + NAD(+) = 2-oxoglutarate + NADH + H(+)</text>
        <dbReference type="Rhea" id="RHEA:49612"/>
        <dbReference type="ChEBI" id="CHEBI:15378"/>
        <dbReference type="ChEBI" id="CHEBI:15801"/>
        <dbReference type="ChEBI" id="CHEBI:16810"/>
        <dbReference type="ChEBI" id="CHEBI:57540"/>
        <dbReference type="ChEBI" id="CHEBI:57945"/>
        <dbReference type="EC" id="1.1.1.399"/>
    </reaction>
</comment>
<dbReference type="Proteomes" id="UP001154240">
    <property type="component" value="Unassembled WGS sequence"/>
</dbReference>
<keyword evidence="9" id="KW-0028">Amino-acid biosynthesis</keyword>
<dbReference type="Pfam" id="PF00389">
    <property type="entry name" value="2-Hacid_dh"/>
    <property type="match status" value="1"/>
</dbReference>
<keyword evidence="9" id="KW-0718">Serine biosynthesis</keyword>
<name>A0A9X4RMN0_9BACT</name>
<evidence type="ECO:0000313" key="12">
    <source>
        <dbReference type="Proteomes" id="UP001154240"/>
    </source>
</evidence>
<evidence type="ECO:0000256" key="2">
    <source>
        <dbReference type="ARBA" id="ARBA00005216"/>
    </source>
</evidence>
<organism evidence="11 12">
    <name type="scientific">Thiovibrio frasassiensis</name>
    <dbReference type="NCBI Taxonomy" id="2984131"/>
    <lineage>
        <taxon>Bacteria</taxon>
        <taxon>Pseudomonadati</taxon>
        <taxon>Thermodesulfobacteriota</taxon>
        <taxon>Desulfobulbia</taxon>
        <taxon>Desulfobulbales</taxon>
        <taxon>Thiovibrionaceae</taxon>
        <taxon>Thiovibrio</taxon>
    </lineage>
</organism>
<dbReference type="EC" id="1.1.1.95" evidence="9"/>
<evidence type="ECO:0000256" key="1">
    <source>
        <dbReference type="ARBA" id="ARBA00003800"/>
    </source>
</evidence>
<evidence type="ECO:0000256" key="7">
    <source>
        <dbReference type="ARBA" id="ARBA00048126"/>
    </source>
</evidence>
<evidence type="ECO:0000256" key="8">
    <source>
        <dbReference type="ARBA" id="ARBA00048731"/>
    </source>
</evidence>
<evidence type="ECO:0000256" key="6">
    <source>
        <dbReference type="ARBA" id="ARBA00023027"/>
    </source>
</evidence>
<dbReference type="SUPFAM" id="SSF51735">
    <property type="entry name" value="NAD(P)-binding Rossmann-fold domains"/>
    <property type="match status" value="1"/>
</dbReference>
<sequence length="535" mass="57468">MKVLISDNLSPIGVQILEDAGLEVDVKTGLSPEELKAVIPEYDGLVIRSASKVTEEIIDAATNLKVVGRAGIGLDNVNIPAASKKGIIVMNAPDGNATTAAEHAIAMMMSLTRNIPQATASMKEGKWEKKKFGGREVTGKTVGIVGIGRIGSIFADRAQGLKMKVIAFDPHMPKELVEKIGVELVSLEELCKRADFISVHVPLTKETKHLLSTEQFKMMKKECVFLDCARGGVVDEEALYHALKDGEIRGAGLDVFEVEPTTRENCKLLSLDNFVCTPHLGASTAEAQENVAVAIAEQMAAYLLRGTITNAVNVPSVSAEVLSQVGPYISLAEMLGSFHMQIAKGGVEEVTIEYCGDLSEMITSPITVAFLKGLFTPILKDAVNYVNAPIIAQERGIRVVEAKTSKSDDFLNLVNIRVKTTEGENVLAGTVFGKNEPRLVRLNGFRMEALPAGPMLFVQNNDVPGVIGLLGTTLGNDGVNIARMTVGKQREGNLNLNVILLNTDGLVPKPLLEKVRALPNINEAMVLELPELVSA</sequence>
<feature type="domain" description="ACT" evidence="10">
    <location>
        <begin position="455"/>
        <end position="535"/>
    </location>
</feature>
<dbReference type="InterPro" id="IPR006236">
    <property type="entry name" value="PGDH"/>
</dbReference>
<proteinExistence type="inferred from homology"/>
<evidence type="ECO:0000256" key="4">
    <source>
        <dbReference type="ARBA" id="ARBA00021582"/>
    </source>
</evidence>
<dbReference type="FunFam" id="3.40.50.720:FF:000021">
    <property type="entry name" value="D-3-phosphoglycerate dehydrogenase"/>
    <property type="match status" value="1"/>
</dbReference>
<dbReference type="AlphaFoldDB" id="A0A9X4RMN0"/>
<accession>A0A9X4RMN0</accession>
<dbReference type="PANTHER" id="PTHR42938:SF47">
    <property type="entry name" value="HYDROXYPYRUVATE REDUCTASE"/>
    <property type="match status" value="1"/>
</dbReference>
<dbReference type="PROSITE" id="PS00670">
    <property type="entry name" value="D_2_HYDROXYACID_DH_2"/>
    <property type="match status" value="1"/>
</dbReference>
<dbReference type="InterPro" id="IPR045865">
    <property type="entry name" value="ACT-like_dom_sf"/>
</dbReference>
<dbReference type="NCBIfam" id="TIGR01327">
    <property type="entry name" value="PGDH"/>
    <property type="match status" value="1"/>
</dbReference>
<dbReference type="InterPro" id="IPR045626">
    <property type="entry name" value="PGDH_ASB_dom"/>
</dbReference>
<dbReference type="SUPFAM" id="SSF143548">
    <property type="entry name" value="Serine metabolism enzymes domain"/>
    <property type="match status" value="1"/>
</dbReference>
<keyword evidence="12" id="KW-1185">Reference proteome</keyword>
<dbReference type="PROSITE" id="PS00065">
    <property type="entry name" value="D_2_HYDROXYACID_DH_1"/>
    <property type="match status" value="1"/>
</dbReference>
<protein>
    <recommendedName>
        <fullName evidence="4 9">D-3-phosphoglycerate dehydrogenase</fullName>
        <ecNumber evidence="9">1.1.1.95</ecNumber>
    </recommendedName>
</protein>
<dbReference type="InterPro" id="IPR006139">
    <property type="entry name" value="D-isomer_2_OHA_DH_cat_dom"/>
</dbReference>
<comment type="similarity">
    <text evidence="3 9">Belongs to the D-isomer specific 2-hydroxyacid dehydrogenase family.</text>
</comment>
<dbReference type="InterPro" id="IPR002912">
    <property type="entry name" value="ACT_dom"/>
</dbReference>
<reference evidence="11" key="2">
    <citation type="submission" date="2022-10" db="EMBL/GenBank/DDBJ databases">
        <authorList>
            <person name="Aronson H.S."/>
        </authorList>
    </citation>
    <scope>NUCLEOTIDE SEQUENCE</scope>
    <source>
        <strain evidence="11">RS19-109</strain>
    </source>
</reference>
<dbReference type="GO" id="GO:0004617">
    <property type="term" value="F:phosphoglycerate dehydrogenase activity"/>
    <property type="evidence" value="ECO:0007669"/>
    <property type="project" value="UniProtKB-UniRule"/>
</dbReference>
<evidence type="ECO:0000256" key="3">
    <source>
        <dbReference type="ARBA" id="ARBA00005854"/>
    </source>
</evidence>
<dbReference type="Gene3D" id="3.40.50.720">
    <property type="entry name" value="NAD(P)-binding Rossmann-like Domain"/>
    <property type="match status" value="2"/>
</dbReference>
<dbReference type="EMBL" id="JAPHEH010000001">
    <property type="protein sequence ID" value="MDG4476934.1"/>
    <property type="molecule type" value="Genomic_DNA"/>
</dbReference>
<keyword evidence="5 9" id="KW-0560">Oxidoreductase</keyword>
<comment type="caution">
    <text evidence="11">The sequence shown here is derived from an EMBL/GenBank/DDBJ whole genome shotgun (WGS) entry which is preliminary data.</text>
</comment>
<dbReference type="InterPro" id="IPR029752">
    <property type="entry name" value="D-isomer_DH_CS1"/>
</dbReference>
<keyword evidence="6 9" id="KW-0520">NAD</keyword>
<dbReference type="CDD" id="cd12173">
    <property type="entry name" value="PGDH_4"/>
    <property type="match status" value="1"/>
</dbReference>
<dbReference type="PROSITE" id="PS51671">
    <property type="entry name" value="ACT"/>
    <property type="match status" value="1"/>
</dbReference>
<evidence type="ECO:0000256" key="5">
    <source>
        <dbReference type="ARBA" id="ARBA00023002"/>
    </source>
</evidence>